<protein>
    <recommendedName>
        <fullName evidence="2">Prolyl 4-hydroxylase alpha subunit Fe(2+) 2OG dioxygenase domain-containing protein</fullName>
    </recommendedName>
</protein>
<evidence type="ECO:0000313" key="1">
    <source>
        <dbReference type="EMBL" id="SVD15175.1"/>
    </source>
</evidence>
<evidence type="ECO:0008006" key="2">
    <source>
        <dbReference type="Google" id="ProtNLM"/>
    </source>
</evidence>
<organism evidence="1">
    <name type="scientific">marine metagenome</name>
    <dbReference type="NCBI Taxonomy" id="408172"/>
    <lineage>
        <taxon>unclassified sequences</taxon>
        <taxon>metagenomes</taxon>
        <taxon>ecological metagenomes</taxon>
    </lineage>
</organism>
<sequence length="173" mass="20192">MKLKPDATIKIIDNWLDADLIDHLSEKFLYHYPHRFVEKSINTKPIMYSYDFNPGDTLMDFLSRKVQSQITSKHTLTFTRIYFNVAHPGMNGMFHVDSKDPNAGPSIMLMVTPKGKGGEFYYRPDPHDHLCTEKVEYEQNRLLIFDAHLEHYGASFKDTPRITLVFKTYVESK</sequence>
<dbReference type="EMBL" id="UINC01132701">
    <property type="protein sequence ID" value="SVD15175.1"/>
    <property type="molecule type" value="Genomic_DNA"/>
</dbReference>
<proteinExistence type="predicted"/>
<dbReference type="Gene3D" id="2.60.120.620">
    <property type="entry name" value="q2cbj1_9rhob like domain"/>
    <property type="match status" value="1"/>
</dbReference>
<accession>A0A382T0B7</accession>
<dbReference type="AlphaFoldDB" id="A0A382T0B7"/>
<gene>
    <name evidence="1" type="ORF">METZ01_LOCUS368029</name>
</gene>
<name>A0A382T0B7_9ZZZZ</name>
<reference evidence="1" key="1">
    <citation type="submission" date="2018-05" db="EMBL/GenBank/DDBJ databases">
        <authorList>
            <person name="Lanie J.A."/>
            <person name="Ng W.-L."/>
            <person name="Kazmierczak K.M."/>
            <person name="Andrzejewski T.M."/>
            <person name="Davidsen T.M."/>
            <person name="Wayne K.J."/>
            <person name="Tettelin H."/>
            <person name="Glass J.I."/>
            <person name="Rusch D."/>
            <person name="Podicherti R."/>
            <person name="Tsui H.-C.T."/>
            <person name="Winkler M.E."/>
        </authorList>
    </citation>
    <scope>NUCLEOTIDE SEQUENCE</scope>
</reference>